<protein>
    <submittedName>
        <fullName evidence="12">Sodium/proton antiporter, CPA1 family</fullName>
    </submittedName>
</protein>
<dbReference type="STRING" id="1736691.SAMN06295964_2010"/>
<name>A0A1T4Z235_9ACTN</name>
<evidence type="ECO:0000256" key="8">
    <source>
        <dbReference type="ARBA" id="ARBA00023136"/>
    </source>
</evidence>
<dbReference type="OrthoDB" id="57886at2"/>
<feature type="transmembrane region" description="Helical" evidence="10">
    <location>
        <begin position="412"/>
        <end position="436"/>
    </location>
</feature>
<dbReference type="PANTHER" id="PTHR10110">
    <property type="entry name" value="SODIUM/HYDROGEN EXCHANGER"/>
    <property type="match status" value="1"/>
</dbReference>
<feature type="transmembrane region" description="Helical" evidence="10">
    <location>
        <begin position="83"/>
        <end position="105"/>
    </location>
</feature>
<gene>
    <name evidence="12" type="ORF">SAMN06295964_2010</name>
</gene>
<comment type="subcellular location">
    <subcellularLocation>
        <location evidence="1">Cell membrane</location>
        <topology evidence="1">Multi-pass membrane protein</topology>
    </subcellularLocation>
</comment>
<dbReference type="Pfam" id="PF00999">
    <property type="entry name" value="Na_H_Exchanger"/>
    <property type="match status" value="1"/>
</dbReference>
<evidence type="ECO:0000256" key="9">
    <source>
        <dbReference type="ARBA" id="ARBA00023201"/>
    </source>
</evidence>
<feature type="transmembrane region" description="Helical" evidence="10">
    <location>
        <begin position="383"/>
        <end position="400"/>
    </location>
</feature>
<dbReference type="GO" id="GO:0051453">
    <property type="term" value="P:regulation of intracellular pH"/>
    <property type="evidence" value="ECO:0007669"/>
    <property type="project" value="TreeGrafter"/>
</dbReference>
<evidence type="ECO:0000256" key="2">
    <source>
        <dbReference type="ARBA" id="ARBA00022448"/>
    </source>
</evidence>
<feature type="transmembrane region" description="Helical" evidence="10">
    <location>
        <begin position="54"/>
        <end position="71"/>
    </location>
</feature>
<evidence type="ECO:0000256" key="6">
    <source>
        <dbReference type="ARBA" id="ARBA00023053"/>
    </source>
</evidence>
<dbReference type="InterPro" id="IPR018422">
    <property type="entry name" value="Cation/H_exchanger_CPA1"/>
</dbReference>
<dbReference type="GO" id="GO:0098719">
    <property type="term" value="P:sodium ion import across plasma membrane"/>
    <property type="evidence" value="ECO:0007669"/>
    <property type="project" value="TreeGrafter"/>
</dbReference>
<evidence type="ECO:0000313" key="12">
    <source>
        <dbReference type="EMBL" id="SKB08107.1"/>
    </source>
</evidence>
<evidence type="ECO:0000256" key="7">
    <source>
        <dbReference type="ARBA" id="ARBA00023065"/>
    </source>
</evidence>
<keyword evidence="3" id="KW-1003">Cell membrane</keyword>
<dbReference type="Proteomes" id="UP000191040">
    <property type="component" value="Chromosome I"/>
</dbReference>
<evidence type="ECO:0000256" key="10">
    <source>
        <dbReference type="SAM" id="Phobius"/>
    </source>
</evidence>
<feature type="transmembrane region" description="Helical" evidence="10">
    <location>
        <begin position="180"/>
        <end position="201"/>
    </location>
</feature>
<dbReference type="AlphaFoldDB" id="A0A1T4Z235"/>
<feature type="transmembrane region" description="Helical" evidence="10">
    <location>
        <begin position="299"/>
        <end position="325"/>
    </location>
</feature>
<keyword evidence="13" id="KW-1185">Reference proteome</keyword>
<keyword evidence="5 10" id="KW-1133">Transmembrane helix</keyword>
<proteinExistence type="predicted"/>
<sequence length="549" mass="59142">MESILIAVLVVAAIVVASVVAPRIGTAAPLVLLGIGLVVSLLPFTPEFEIDPELILAVLLPPLLYSAAVNMPTMDFRRDFRTISGLSVLLVVVSALGLGVVFTALIPGIDFALAVALGAIVSPTDAVATSIAKRLGVPSRVITVLEGESLLNDATALVLLRTAVAATAAGVSFGAILVEFVWAVVGAVAIGWVVGTVVLRLRARIEDEAVSTAISFTVPFVAFLPAEHLGASGLVAAVTAGLVTGHGQARHLGPTQRLSDHQNWRTIEVLLEGLVFLIMGLEVSALVRDVEDTTEGGVVRAVVLAVVGLVVALGIRAFYTLSIVLMERRRMRRTPQLREAIDEWSTKVEHSEHPRADRFRRRLRRASHDIDFYDAARFGRREGFILVWAGMRGAVTLAAAQTLPTDTENRSLLVLVAFFVALISLVVQGGTLGWFVRRLGLAGRAHGAAQEWTRLNDRMRDAARDVLDDAALPPELAGLRERATRALDDDDFDPSALSDMRLEIIERQREVLLRERADGTYSSEVLTRMLAKLDADQISIELRRTGDAG</sequence>
<dbReference type="PANTHER" id="PTHR10110:SF86">
    <property type="entry name" value="SODIUM_HYDROGEN EXCHANGER 7"/>
    <property type="match status" value="1"/>
</dbReference>
<evidence type="ECO:0000259" key="11">
    <source>
        <dbReference type="Pfam" id="PF00999"/>
    </source>
</evidence>
<reference evidence="13" key="1">
    <citation type="submission" date="2017-02" db="EMBL/GenBank/DDBJ databases">
        <authorList>
            <person name="Varghese N."/>
            <person name="Submissions S."/>
        </authorList>
    </citation>
    <scope>NUCLEOTIDE SEQUENCE [LARGE SCALE GENOMIC DNA]</scope>
    <source>
        <strain evidence="13">9H-4</strain>
    </source>
</reference>
<dbReference type="RefSeq" id="WP_078700027.1">
    <property type="nucleotide sequence ID" value="NZ_LT796768.1"/>
</dbReference>
<keyword evidence="8 10" id="KW-0472">Membrane</keyword>
<keyword evidence="2" id="KW-0813">Transport</keyword>
<dbReference type="EMBL" id="LT796768">
    <property type="protein sequence ID" value="SKB08107.1"/>
    <property type="molecule type" value="Genomic_DNA"/>
</dbReference>
<keyword evidence="9" id="KW-0739">Sodium transport</keyword>
<dbReference type="InterPro" id="IPR006153">
    <property type="entry name" value="Cation/H_exchanger_TM"/>
</dbReference>
<evidence type="ECO:0000256" key="4">
    <source>
        <dbReference type="ARBA" id="ARBA00022692"/>
    </source>
</evidence>
<dbReference type="GO" id="GO:0005886">
    <property type="term" value="C:plasma membrane"/>
    <property type="evidence" value="ECO:0007669"/>
    <property type="project" value="UniProtKB-SubCell"/>
</dbReference>
<feature type="transmembrane region" description="Helical" evidence="10">
    <location>
        <begin position="269"/>
        <end position="287"/>
    </location>
</feature>
<accession>A0A1T4Z235</accession>
<evidence type="ECO:0000256" key="1">
    <source>
        <dbReference type="ARBA" id="ARBA00004651"/>
    </source>
</evidence>
<keyword evidence="6" id="KW-0915">Sodium</keyword>
<evidence type="ECO:0000313" key="13">
    <source>
        <dbReference type="Proteomes" id="UP000191040"/>
    </source>
</evidence>
<organism evidence="12 13">
    <name type="scientific">Aeromicrobium choanae</name>
    <dbReference type="NCBI Taxonomy" id="1736691"/>
    <lineage>
        <taxon>Bacteria</taxon>
        <taxon>Bacillati</taxon>
        <taxon>Actinomycetota</taxon>
        <taxon>Actinomycetes</taxon>
        <taxon>Propionibacteriales</taxon>
        <taxon>Nocardioidaceae</taxon>
        <taxon>Aeromicrobium</taxon>
    </lineage>
</organism>
<evidence type="ECO:0000256" key="3">
    <source>
        <dbReference type="ARBA" id="ARBA00022475"/>
    </source>
</evidence>
<feature type="domain" description="Cation/H+ exchanger transmembrane" evidence="11">
    <location>
        <begin position="12"/>
        <end position="437"/>
    </location>
</feature>
<evidence type="ECO:0000256" key="5">
    <source>
        <dbReference type="ARBA" id="ARBA00022989"/>
    </source>
</evidence>
<keyword evidence="7" id="KW-0406">Ion transport</keyword>
<keyword evidence="4 10" id="KW-0812">Transmembrane</keyword>
<dbReference type="Gene3D" id="6.10.140.1330">
    <property type="match status" value="1"/>
</dbReference>
<dbReference type="GO" id="GO:0015385">
    <property type="term" value="F:sodium:proton antiporter activity"/>
    <property type="evidence" value="ECO:0007669"/>
    <property type="project" value="InterPro"/>
</dbReference>
<dbReference type="GO" id="GO:0015386">
    <property type="term" value="F:potassium:proton antiporter activity"/>
    <property type="evidence" value="ECO:0007669"/>
    <property type="project" value="TreeGrafter"/>
</dbReference>